<evidence type="ECO:0000313" key="2">
    <source>
        <dbReference type="Proteomes" id="UP000237968"/>
    </source>
</evidence>
<dbReference type="EMBL" id="PVNK01000015">
    <property type="protein sequence ID" value="PRQ05301.1"/>
    <property type="molecule type" value="Genomic_DNA"/>
</dbReference>
<dbReference type="PROSITE" id="PS51257">
    <property type="entry name" value="PROKAR_LIPOPROTEIN"/>
    <property type="match status" value="1"/>
</dbReference>
<proteinExistence type="predicted"/>
<sequence length="409" mass="44950">MAEFHQRPNCTRVDGTSPSMRVLQLLLILATACADDGDGAEHDDEAPAKGPFEVQYHTEYVDIAPGFSQPVCRGSLDEIDRHVEATAELLDIDVQERITLFWYNQNAAGSLADISEICEWCSGCGGCYNGVAHIRLAVLYHELVHAVVAPVWGWSDTLFAEGVAMGLDRNIDGYGSGISTIYNLDLLSSTMPSDVAGSGMHGGAHFSRWLIDRFGPGKFSEMFDRLSMSASKEEVFAAVEEVYGLPFEELEAEYYATAPLAYPLPGLCEGHVNVPWNGDRWELSASSDCDEPHMFGPADDGGMYAVVTMDIPPEYVEEELAVWVPSDVGANVWPCLDEPMYDVDPTFFGAQVIHNSLSPPIFRAAGRYRIEMPVYDSGDIYLRLCVSNGKHPSHYPVDRTVDPENCLGD</sequence>
<accession>A0A2S9YJQ0</accession>
<keyword evidence="2" id="KW-1185">Reference proteome</keyword>
<evidence type="ECO:0008006" key="3">
    <source>
        <dbReference type="Google" id="ProtNLM"/>
    </source>
</evidence>
<organism evidence="1 2">
    <name type="scientific">Enhygromyxa salina</name>
    <dbReference type="NCBI Taxonomy" id="215803"/>
    <lineage>
        <taxon>Bacteria</taxon>
        <taxon>Pseudomonadati</taxon>
        <taxon>Myxococcota</taxon>
        <taxon>Polyangia</taxon>
        <taxon>Nannocystales</taxon>
        <taxon>Nannocystaceae</taxon>
        <taxon>Enhygromyxa</taxon>
    </lineage>
</organism>
<gene>
    <name evidence="1" type="ORF">ENSA5_02910</name>
</gene>
<dbReference type="OrthoDB" id="5540792at2"/>
<reference evidence="1 2" key="1">
    <citation type="submission" date="2018-03" db="EMBL/GenBank/DDBJ databases">
        <title>Draft Genome Sequences of the Obligatory Marine Myxobacteria Enhygromyxa salina SWB005.</title>
        <authorList>
            <person name="Poehlein A."/>
            <person name="Moghaddam J.A."/>
            <person name="Harms H."/>
            <person name="Alanjari M."/>
            <person name="Koenig G.M."/>
            <person name="Daniel R."/>
            <person name="Schaeberle T.F."/>
        </authorList>
    </citation>
    <scope>NUCLEOTIDE SEQUENCE [LARGE SCALE GENOMIC DNA]</scope>
    <source>
        <strain evidence="1 2">SWB005</strain>
    </source>
</reference>
<name>A0A2S9YJQ0_9BACT</name>
<evidence type="ECO:0000313" key="1">
    <source>
        <dbReference type="EMBL" id="PRQ05301.1"/>
    </source>
</evidence>
<comment type="caution">
    <text evidence="1">The sequence shown here is derived from an EMBL/GenBank/DDBJ whole genome shotgun (WGS) entry which is preliminary data.</text>
</comment>
<protein>
    <recommendedName>
        <fullName evidence="3">Lipoprotein</fullName>
    </recommendedName>
</protein>
<dbReference type="Proteomes" id="UP000237968">
    <property type="component" value="Unassembled WGS sequence"/>
</dbReference>
<dbReference type="RefSeq" id="WP_106389767.1">
    <property type="nucleotide sequence ID" value="NZ_PVNK01000015.1"/>
</dbReference>
<dbReference type="AlphaFoldDB" id="A0A2S9YJQ0"/>